<dbReference type="InterPro" id="IPR019301">
    <property type="entry name" value="Flagellar_prot_FlgJ_N"/>
</dbReference>
<keyword evidence="3" id="KW-0326">Glycosidase</keyword>
<keyword evidence="3" id="KW-0378">Hydrolase</keyword>
<dbReference type="STRING" id="121290.APY04_2000"/>
<dbReference type="Pfam" id="PF10135">
    <property type="entry name" value="Rod-binding"/>
    <property type="match status" value="1"/>
</dbReference>
<dbReference type="RefSeq" id="WP_068462050.1">
    <property type="nucleotide sequence ID" value="NZ_LMTR01000065.1"/>
</dbReference>
<name>A0A120CV90_HYPSL</name>
<gene>
    <name evidence="3" type="ORF">APY04_2000</name>
</gene>
<proteinExistence type="predicted"/>
<dbReference type="EMBL" id="LMTR01000065">
    <property type="protein sequence ID" value="KWT67435.1"/>
    <property type="molecule type" value="Genomic_DNA"/>
</dbReference>
<sequence length="174" mass="17919">MIIGSDLVLGVANAADAVRQREAMAKLQKLNNGKSELATAASSSAARPSDSSAGIAANTWSAQVSESGSPSAKTQTVAHTPRTRVIENSGSETDVYTQFEAVLLQNMVEEMMPKDSQAMFGSGTAGNMWKSMLAEKIAEQIAKSGALGIAEQIAAGQEALTSARAAANTKTGDA</sequence>
<dbReference type="Proteomes" id="UP000059074">
    <property type="component" value="Unassembled WGS sequence"/>
</dbReference>
<reference evidence="3 4" key="1">
    <citation type="submission" date="2015-10" db="EMBL/GenBank/DDBJ databases">
        <title>Transcriptomic analysis of a linuron degrading triple-species bacterial consortium.</title>
        <authorList>
            <person name="Albers P."/>
        </authorList>
    </citation>
    <scope>NUCLEOTIDE SEQUENCE [LARGE SCALE GENOMIC DNA]</scope>
    <source>
        <strain evidence="3 4">WDL6</strain>
    </source>
</reference>
<dbReference type="OrthoDB" id="7889190at2"/>
<keyword evidence="3" id="KW-0966">Cell projection</keyword>
<evidence type="ECO:0000256" key="1">
    <source>
        <dbReference type="SAM" id="MobiDB-lite"/>
    </source>
</evidence>
<dbReference type="GO" id="GO:0016798">
    <property type="term" value="F:hydrolase activity, acting on glycosyl bonds"/>
    <property type="evidence" value="ECO:0007669"/>
    <property type="project" value="UniProtKB-KW"/>
</dbReference>
<dbReference type="AlphaFoldDB" id="A0A120CV90"/>
<feature type="region of interest" description="Disordered" evidence="1">
    <location>
        <begin position="61"/>
        <end position="80"/>
    </location>
</feature>
<feature type="domain" description="Flagellar protein FlgJ N-terminal" evidence="2">
    <location>
        <begin position="115"/>
        <end position="154"/>
    </location>
</feature>
<protein>
    <submittedName>
        <fullName evidence="3">Flagellar protein FlgJ [peptidoglycan hydrolase]</fullName>
        <ecNumber evidence="3">3.2.1.-</ecNumber>
    </submittedName>
</protein>
<evidence type="ECO:0000259" key="2">
    <source>
        <dbReference type="Pfam" id="PF10135"/>
    </source>
</evidence>
<comment type="caution">
    <text evidence="3">The sequence shown here is derived from an EMBL/GenBank/DDBJ whole genome shotgun (WGS) entry which is preliminary data.</text>
</comment>
<evidence type="ECO:0000313" key="3">
    <source>
        <dbReference type="EMBL" id="KWT67435.1"/>
    </source>
</evidence>
<accession>A0A120CV90</accession>
<dbReference type="PATRIC" id="fig|121290.4.peg.3397"/>
<feature type="compositionally biased region" description="Polar residues" evidence="1">
    <location>
        <begin position="61"/>
        <end position="78"/>
    </location>
</feature>
<keyword evidence="4" id="KW-1185">Reference proteome</keyword>
<dbReference type="EC" id="3.2.1.-" evidence="3"/>
<keyword evidence="3" id="KW-0969">Cilium</keyword>
<keyword evidence="3" id="KW-0282">Flagellum</keyword>
<organism evidence="3 4">
    <name type="scientific">Hyphomicrobium sulfonivorans</name>
    <dbReference type="NCBI Taxonomy" id="121290"/>
    <lineage>
        <taxon>Bacteria</taxon>
        <taxon>Pseudomonadati</taxon>
        <taxon>Pseudomonadota</taxon>
        <taxon>Alphaproteobacteria</taxon>
        <taxon>Hyphomicrobiales</taxon>
        <taxon>Hyphomicrobiaceae</taxon>
        <taxon>Hyphomicrobium</taxon>
    </lineage>
</organism>
<evidence type="ECO:0000313" key="4">
    <source>
        <dbReference type="Proteomes" id="UP000059074"/>
    </source>
</evidence>